<evidence type="ECO:0000313" key="4">
    <source>
        <dbReference type="Proteomes" id="UP001501645"/>
    </source>
</evidence>
<dbReference type="Pfam" id="PF13561">
    <property type="entry name" value="adh_short_C2"/>
    <property type="match status" value="1"/>
</dbReference>
<dbReference type="InterPro" id="IPR020904">
    <property type="entry name" value="Sc_DH/Rdtase_CS"/>
</dbReference>
<dbReference type="PANTHER" id="PTHR24321">
    <property type="entry name" value="DEHYDROGENASES, SHORT CHAIN"/>
    <property type="match status" value="1"/>
</dbReference>
<comment type="similarity">
    <text evidence="1">Belongs to the short-chain dehydrogenases/reductases (SDR) family.</text>
</comment>
<keyword evidence="4" id="KW-1185">Reference proteome</keyword>
<dbReference type="EMBL" id="BAABKO010000002">
    <property type="protein sequence ID" value="GAA4770230.1"/>
    <property type="molecule type" value="Genomic_DNA"/>
</dbReference>
<dbReference type="PRINTS" id="PR00081">
    <property type="entry name" value="GDHRDH"/>
</dbReference>
<dbReference type="InterPro" id="IPR036291">
    <property type="entry name" value="NAD(P)-bd_dom_sf"/>
</dbReference>
<comment type="caution">
    <text evidence="3">The sequence shown here is derived from an EMBL/GenBank/DDBJ whole genome shotgun (WGS) entry which is preliminary data.</text>
</comment>
<keyword evidence="2" id="KW-0560">Oxidoreductase</keyword>
<name>A0ABP8ZZL2_9MICO</name>
<dbReference type="Gene3D" id="3.40.50.720">
    <property type="entry name" value="NAD(P)-binding Rossmann-like Domain"/>
    <property type="match status" value="1"/>
</dbReference>
<protein>
    <submittedName>
        <fullName evidence="3">SDR family NAD(P)-dependent oxidoreductase</fullName>
    </submittedName>
</protein>
<dbReference type="SUPFAM" id="SSF51735">
    <property type="entry name" value="NAD(P)-binding Rossmann-fold domains"/>
    <property type="match status" value="1"/>
</dbReference>
<dbReference type="InterPro" id="IPR002347">
    <property type="entry name" value="SDR_fam"/>
</dbReference>
<gene>
    <name evidence="3" type="ORF">GCM10023351_12480</name>
</gene>
<dbReference type="Proteomes" id="UP001501645">
    <property type="component" value="Unassembled WGS sequence"/>
</dbReference>
<reference evidence="4" key="1">
    <citation type="journal article" date="2019" name="Int. J. Syst. Evol. Microbiol.">
        <title>The Global Catalogue of Microorganisms (GCM) 10K type strain sequencing project: providing services to taxonomists for standard genome sequencing and annotation.</title>
        <authorList>
            <consortium name="The Broad Institute Genomics Platform"/>
            <consortium name="The Broad Institute Genome Sequencing Center for Infectious Disease"/>
            <person name="Wu L."/>
            <person name="Ma J."/>
        </authorList>
    </citation>
    <scope>NUCLEOTIDE SEQUENCE [LARGE SCALE GENOMIC DNA]</scope>
    <source>
        <strain evidence="4">JCM 18537</strain>
    </source>
</reference>
<sequence length="262" mass="26812">MDPMQEIEGIIMAFDGKVALVTGGGSGIGEAVAKELAGLGVKVVVADLNLEGAERVVGEITAAGGDAAAFQGNTAIAEDNEKAVAFAVSTYGKLNYAVNNAGIGGKAAPTGEVDIDGWDRVIDVNLNGVFYGMRYQIPAMLEAGAGESAIVNMASIHGTVAAIGSSAYTASKHAVVGLTKNAAAEYGAQGLRINSVGPGYIETPLLTSSLPEEAFDVLKGKHPLGRLGRPEEIAKVVRFLLSDDASFITGGYYLVDGGYTTV</sequence>
<dbReference type="PRINTS" id="PR00080">
    <property type="entry name" value="SDRFAMILY"/>
</dbReference>
<dbReference type="PANTHER" id="PTHR24321:SF8">
    <property type="entry name" value="ESTRADIOL 17-BETA-DEHYDROGENASE 8-RELATED"/>
    <property type="match status" value="1"/>
</dbReference>
<dbReference type="CDD" id="cd05233">
    <property type="entry name" value="SDR_c"/>
    <property type="match status" value="1"/>
</dbReference>
<proteinExistence type="inferred from homology"/>
<evidence type="ECO:0000313" key="3">
    <source>
        <dbReference type="EMBL" id="GAA4770230.1"/>
    </source>
</evidence>
<organism evidence="3 4">
    <name type="scientific">Microbacterium gilvum</name>
    <dbReference type="NCBI Taxonomy" id="1336204"/>
    <lineage>
        <taxon>Bacteria</taxon>
        <taxon>Bacillati</taxon>
        <taxon>Actinomycetota</taxon>
        <taxon>Actinomycetes</taxon>
        <taxon>Micrococcales</taxon>
        <taxon>Microbacteriaceae</taxon>
        <taxon>Microbacterium</taxon>
    </lineage>
</organism>
<dbReference type="PROSITE" id="PS00061">
    <property type="entry name" value="ADH_SHORT"/>
    <property type="match status" value="1"/>
</dbReference>
<accession>A0ABP8ZZL2</accession>
<dbReference type="NCBIfam" id="NF005559">
    <property type="entry name" value="PRK07231.1"/>
    <property type="match status" value="1"/>
</dbReference>
<evidence type="ECO:0000256" key="1">
    <source>
        <dbReference type="ARBA" id="ARBA00006484"/>
    </source>
</evidence>
<evidence type="ECO:0000256" key="2">
    <source>
        <dbReference type="ARBA" id="ARBA00023002"/>
    </source>
</evidence>